<keyword evidence="1" id="KW-0175">Coiled coil</keyword>
<evidence type="ECO:0000256" key="1">
    <source>
        <dbReference type="SAM" id="Coils"/>
    </source>
</evidence>
<feature type="coiled-coil region" evidence="1">
    <location>
        <begin position="32"/>
        <end position="132"/>
    </location>
</feature>
<accession>A0AAE1PB36</accession>
<dbReference type="EMBL" id="JAWZYT010002506">
    <property type="protein sequence ID" value="KAK4303952.1"/>
    <property type="molecule type" value="Genomic_DNA"/>
</dbReference>
<keyword evidence="3" id="KW-1185">Reference proteome</keyword>
<evidence type="ECO:0000313" key="3">
    <source>
        <dbReference type="Proteomes" id="UP001292094"/>
    </source>
</evidence>
<name>A0AAE1PB36_9EUCA</name>
<comment type="caution">
    <text evidence="2">The sequence shown here is derived from an EMBL/GenBank/DDBJ whole genome shotgun (WGS) entry which is preliminary data.</text>
</comment>
<dbReference type="AlphaFoldDB" id="A0AAE1PB36"/>
<organism evidence="2 3">
    <name type="scientific">Petrolisthes manimaculis</name>
    <dbReference type="NCBI Taxonomy" id="1843537"/>
    <lineage>
        <taxon>Eukaryota</taxon>
        <taxon>Metazoa</taxon>
        <taxon>Ecdysozoa</taxon>
        <taxon>Arthropoda</taxon>
        <taxon>Crustacea</taxon>
        <taxon>Multicrustacea</taxon>
        <taxon>Malacostraca</taxon>
        <taxon>Eumalacostraca</taxon>
        <taxon>Eucarida</taxon>
        <taxon>Decapoda</taxon>
        <taxon>Pleocyemata</taxon>
        <taxon>Anomura</taxon>
        <taxon>Galatheoidea</taxon>
        <taxon>Porcellanidae</taxon>
        <taxon>Petrolisthes</taxon>
    </lineage>
</organism>
<evidence type="ECO:0000313" key="2">
    <source>
        <dbReference type="EMBL" id="KAK4303952.1"/>
    </source>
</evidence>
<reference evidence="2" key="1">
    <citation type="submission" date="2023-11" db="EMBL/GenBank/DDBJ databases">
        <title>Genome assemblies of two species of porcelain crab, Petrolisthes cinctipes and Petrolisthes manimaculis (Anomura: Porcellanidae).</title>
        <authorList>
            <person name="Angst P."/>
        </authorList>
    </citation>
    <scope>NUCLEOTIDE SEQUENCE</scope>
    <source>
        <strain evidence="2">PB745_02</strain>
        <tissue evidence="2">Gill</tissue>
    </source>
</reference>
<gene>
    <name evidence="2" type="ORF">Pmani_024077</name>
</gene>
<protein>
    <submittedName>
        <fullName evidence="2">Uncharacterized protein</fullName>
    </submittedName>
</protein>
<sequence>MYSMCIALKDAQKISDLRIKVQEEKSHFSFQLAQLTDNYNRLEKKLEETKQVQKLSEGTENVAIKELKSRVEEKRLLLEKQNNEIQELKKPRPSAKRKCHLGNYFSALTKERDHLSENIKELSDKFIGIQEERVSELLEISAQRRIVP</sequence>
<dbReference type="Proteomes" id="UP001292094">
    <property type="component" value="Unassembled WGS sequence"/>
</dbReference>
<proteinExistence type="predicted"/>